<dbReference type="Proteomes" id="UP000323646">
    <property type="component" value="Unassembled WGS sequence"/>
</dbReference>
<dbReference type="EMBL" id="VTOY01000014">
    <property type="protein sequence ID" value="TYZ20468.1"/>
    <property type="molecule type" value="Genomic_DNA"/>
</dbReference>
<protein>
    <submittedName>
        <fullName evidence="2">Uncharacterized protein</fullName>
    </submittedName>
</protein>
<accession>A0A5D6W131</accession>
<dbReference type="RefSeq" id="WP_149172144.1">
    <property type="nucleotide sequence ID" value="NZ_VTOY01000014.1"/>
</dbReference>
<comment type="caution">
    <text evidence="2">The sequence shown here is derived from an EMBL/GenBank/DDBJ whole genome shotgun (WGS) entry which is preliminary data.</text>
</comment>
<evidence type="ECO:0000313" key="3">
    <source>
        <dbReference type="Proteomes" id="UP000323646"/>
    </source>
</evidence>
<proteinExistence type="predicted"/>
<evidence type="ECO:0000256" key="1">
    <source>
        <dbReference type="SAM" id="SignalP"/>
    </source>
</evidence>
<name>A0A5D6W131_9FIRM</name>
<sequence>MKFRKAAIAMGVLLGVTVPFGAMSLSSRDAEATILVYDQKNVEEAIKEAVQTAKILTEEQKQLALDILNTKSLDAKKLLAMVQNQQAAEASLMSGDIMYPKGTLEKLGKLPSILNRNSTPTAIMENEIGTIESVFNGDATVVDLYQRTQKNRRALDATYKAAAESAKNIQTADAKLSASVNTAVDAANNAEGQKQVLQAQTAILAANALATHNGNEALTNLVAMVAEEAYARNYEKAMTEKMEQDSRDSMAKFCGH</sequence>
<keyword evidence="1" id="KW-0732">Signal</keyword>
<evidence type="ECO:0000313" key="2">
    <source>
        <dbReference type="EMBL" id="TYZ20468.1"/>
    </source>
</evidence>
<dbReference type="AlphaFoldDB" id="A0A5D6W131"/>
<dbReference type="OrthoDB" id="1664307at2"/>
<organism evidence="2 3">
    <name type="scientific">Selenomonas ruminis</name>
    <dbReference type="NCBI Taxonomy" id="2593411"/>
    <lineage>
        <taxon>Bacteria</taxon>
        <taxon>Bacillati</taxon>
        <taxon>Bacillota</taxon>
        <taxon>Negativicutes</taxon>
        <taxon>Selenomonadales</taxon>
        <taxon>Selenomonadaceae</taxon>
        <taxon>Selenomonas</taxon>
    </lineage>
</organism>
<gene>
    <name evidence="2" type="ORF">FZ040_11650</name>
</gene>
<feature type="chain" id="PRO_5039121490" evidence="1">
    <location>
        <begin position="22"/>
        <end position="256"/>
    </location>
</feature>
<keyword evidence="3" id="KW-1185">Reference proteome</keyword>
<reference evidence="2 3" key="1">
    <citation type="submission" date="2019-08" db="EMBL/GenBank/DDBJ databases">
        <title>Selenomonas sp. mPRGC5 and Selenomonas sp. mPRGC8 isolated from ruminal fluid of dairy goat (Capra hircus).</title>
        <authorList>
            <person name="Poothong S."/>
            <person name="Nuengjamnong C."/>
            <person name="Tanasupawat S."/>
        </authorList>
    </citation>
    <scope>NUCLEOTIDE SEQUENCE [LARGE SCALE GENOMIC DNA]</scope>
    <source>
        <strain evidence="3">mPRGC5</strain>
    </source>
</reference>
<feature type="signal peptide" evidence="1">
    <location>
        <begin position="1"/>
        <end position="21"/>
    </location>
</feature>